<keyword evidence="2" id="KW-1185">Reference proteome</keyword>
<protein>
    <submittedName>
        <fullName evidence="1">Uncharacterized protein</fullName>
    </submittedName>
</protein>
<evidence type="ECO:0000313" key="2">
    <source>
        <dbReference type="Proteomes" id="UP000218418"/>
    </source>
</evidence>
<dbReference type="Proteomes" id="UP000218418">
    <property type="component" value="Chromosome"/>
</dbReference>
<organism evidence="1 2">
    <name type="scientific">Calothrix parasitica NIES-267</name>
    <dbReference type="NCBI Taxonomy" id="1973488"/>
    <lineage>
        <taxon>Bacteria</taxon>
        <taxon>Bacillati</taxon>
        <taxon>Cyanobacteriota</taxon>
        <taxon>Cyanophyceae</taxon>
        <taxon>Nostocales</taxon>
        <taxon>Calotrichaceae</taxon>
        <taxon>Calothrix</taxon>
    </lineage>
</organism>
<reference evidence="1 2" key="1">
    <citation type="submission" date="2017-06" db="EMBL/GenBank/DDBJ databases">
        <title>Genome sequencing of cyanobaciteial culture collection at National Institute for Environmental Studies (NIES).</title>
        <authorList>
            <person name="Hirose Y."/>
            <person name="Shimura Y."/>
            <person name="Fujisawa T."/>
            <person name="Nakamura Y."/>
            <person name="Kawachi M."/>
        </authorList>
    </citation>
    <scope>NUCLEOTIDE SEQUENCE [LARGE SCALE GENOMIC DNA]</scope>
    <source>
        <strain evidence="1 2">NIES-267</strain>
    </source>
</reference>
<dbReference type="EMBL" id="AP018227">
    <property type="protein sequence ID" value="BAY84762.1"/>
    <property type="molecule type" value="Genomic_DNA"/>
</dbReference>
<dbReference type="AlphaFoldDB" id="A0A1Z4LU42"/>
<name>A0A1Z4LU42_9CYAN</name>
<evidence type="ECO:0000313" key="1">
    <source>
        <dbReference type="EMBL" id="BAY84762.1"/>
    </source>
</evidence>
<accession>A0A1Z4LU42</accession>
<dbReference type="OrthoDB" id="479560at2"/>
<gene>
    <name evidence="1" type="ORF">NIES267_42590</name>
</gene>
<sequence length="357" mass="41302">MTNQTPPYEVMVGSPGSLSTKQWYKEDTYYQILVVEPSEKETQAENISRTILARKRGSGDKENLQLESFDDFKLDEYTTNNLKSYPRNGEDDKLSSYLPSSGVVLTDGFMEQLSSQLEYDKNQQTELGNFYVTIRTLLHSRKISQLIAKTWWTYLQAQENEGKLWDKFTKGKWDEIDSYILDGLIAREIFLYGGANTLNHIENESIYLPLISKGETKQEARFMILPTSRAWRGISLSLLLAGQAYYFREGKYHQISQPILSTGEITSKYSLEVDWNTFTGDIKEFISHEKPWIAYQAVLPYPPIPTEAVAENLKEWAKAEDDEKPFPFYIKSQETNEYLVDVDYFRSPYPYIPLSCS</sequence>
<proteinExistence type="predicted"/>